<dbReference type="EMBL" id="QREG01000004">
    <property type="protein sequence ID" value="REE01101.1"/>
    <property type="molecule type" value="Genomic_DNA"/>
</dbReference>
<organism evidence="1 2">
    <name type="scientific">Marinoscillum furvescens DSM 4134</name>
    <dbReference type="NCBI Taxonomy" id="1122208"/>
    <lineage>
        <taxon>Bacteria</taxon>
        <taxon>Pseudomonadati</taxon>
        <taxon>Bacteroidota</taxon>
        <taxon>Cytophagia</taxon>
        <taxon>Cytophagales</taxon>
        <taxon>Reichenbachiellaceae</taxon>
        <taxon>Marinoscillum</taxon>
    </lineage>
</organism>
<dbReference type="InterPro" id="IPR011050">
    <property type="entry name" value="Pectin_lyase_fold/virulence"/>
</dbReference>
<keyword evidence="2" id="KW-1185">Reference proteome</keyword>
<evidence type="ECO:0000313" key="1">
    <source>
        <dbReference type="EMBL" id="REE01101.1"/>
    </source>
</evidence>
<dbReference type="Gene3D" id="2.160.20.10">
    <property type="entry name" value="Single-stranded right-handed beta-helix, Pectin lyase-like"/>
    <property type="match status" value="1"/>
</dbReference>
<dbReference type="SUPFAM" id="SSF51126">
    <property type="entry name" value="Pectin lyase-like"/>
    <property type="match status" value="1"/>
</dbReference>
<evidence type="ECO:0000313" key="2">
    <source>
        <dbReference type="Proteomes" id="UP000256779"/>
    </source>
</evidence>
<accession>A0A3D9L7K7</accession>
<gene>
    <name evidence="1" type="ORF">C7460_104121</name>
</gene>
<dbReference type="AlphaFoldDB" id="A0A3D9L7K7"/>
<dbReference type="Proteomes" id="UP000256779">
    <property type="component" value="Unassembled WGS sequence"/>
</dbReference>
<comment type="caution">
    <text evidence="1">The sequence shown here is derived from an EMBL/GenBank/DDBJ whole genome shotgun (WGS) entry which is preliminary data.</text>
</comment>
<dbReference type="RefSeq" id="WP_115867189.1">
    <property type="nucleotide sequence ID" value="NZ_QREG01000004.1"/>
</dbReference>
<reference evidence="1 2" key="1">
    <citation type="submission" date="2018-07" db="EMBL/GenBank/DDBJ databases">
        <title>Genomic Encyclopedia of Type Strains, Phase IV (KMG-IV): sequencing the most valuable type-strain genomes for metagenomic binning, comparative biology and taxonomic classification.</title>
        <authorList>
            <person name="Goeker M."/>
        </authorList>
    </citation>
    <scope>NUCLEOTIDE SEQUENCE [LARGE SCALE GENOMIC DNA]</scope>
    <source>
        <strain evidence="1 2">DSM 4134</strain>
    </source>
</reference>
<dbReference type="InterPro" id="IPR012334">
    <property type="entry name" value="Pectin_lyas_fold"/>
</dbReference>
<proteinExistence type="predicted"/>
<sequence length="419" mass="44800">MPNWKEGIDWATDPTGATAKANHYFVAPWGDDGTGTGTAANPWQTIATAIASTSSTATIVIYTGVYQETGLSAGTRNIIGDGSVMLLGAGSGIGLTIGGSNNYVKNIIFKNYDTGLRITNSANSTYAEDCVFVNAGLLNQYTFTGGAFGYIRGCILINSVYTAGQATARRDTTFDSIIINSPISGNGTHRGCYIDENSHLTMTVAGDPATNSNIRGSITIDGTSYTDLAAANAANPTYFSGCVDLDPKFNNAEGGDFSLAADSPHIGAGNAGNNIGGTTFGQSYFYGSEWLDAIIDSDANLTYNVSTGEIEVAADTVVETGEFQESNLRYLPRLDLCGFPSLDNDAIIALAGQDRLIYECAWSGLDGIYGPWKRFRFGEIPSVDTLGNYNGEEDYRWGETEKIIMYKRKYRFTFRANGL</sequence>
<name>A0A3D9L7K7_MARFU</name>
<evidence type="ECO:0008006" key="3">
    <source>
        <dbReference type="Google" id="ProtNLM"/>
    </source>
</evidence>
<protein>
    <recommendedName>
        <fullName evidence="3">DUF1565 domain-containing protein</fullName>
    </recommendedName>
</protein>